<dbReference type="PANTHER" id="PTHR45744:SF11">
    <property type="entry name" value="TYROSINE AMINOTRANSFERASE"/>
    <property type="match status" value="1"/>
</dbReference>
<dbReference type="Gene3D" id="3.90.1150.10">
    <property type="entry name" value="Aspartate Aminotransferase, domain 1"/>
    <property type="match status" value="1"/>
</dbReference>
<accession>A0A9I9EKB9</accession>
<dbReference type="InterPro" id="IPR015424">
    <property type="entry name" value="PyrdxlP-dep_Trfase"/>
</dbReference>
<evidence type="ECO:0000313" key="1">
    <source>
        <dbReference type="EnsemblPlants" id="MELO3C035046.2.1"/>
    </source>
</evidence>
<organism evidence="1">
    <name type="scientific">Cucumis melo</name>
    <name type="common">Muskmelon</name>
    <dbReference type="NCBI Taxonomy" id="3656"/>
    <lineage>
        <taxon>Eukaryota</taxon>
        <taxon>Viridiplantae</taxon>
        <taxon>Streptophyta</taxon>
        <taxon>Embryophyta</taxon>
        <taxon>Tracheophyta</taxon>
        <taxon>Spermatophyta</taxon>
        <taxon>Magnoliopsida</taxon>
        <taxon>eudicotyledons</taxon>
        <taxon>Gunneridae</taxon>
        <taxon>Pentapetalae</taxon>
        <taxon>rosids</taxon>
        <taxon>fabids</taxon>
        <taxon>Cucurbitales</taxon>
        <taxon>Cucurbitaceae</taxon>
        <taxon>Benincaseae</taxon>
        <taxon>Cucumis</taxon>
    </lineage>
</organism>
<dbReference type="InterPro" id="IPR015422">
    <property type="entry name" value="PyrdxlP-dep_Trfase_small"/>
</dbReference>
<name>A0A9I9EKB9_CUCME</name>
<dbReference type="Gramene" id="MELO3C035046.2.1">
    <property type="protein sequence ID" value="MELO3C035046.2.1"/>
    <property type="gene ID" value="MELO3C035046.2"/>
</dbReference>
<dbReference type="PANTHER" id="PTHR45744">
    <property type="entry name" value="TYROSINE AMINOTRANSFERASE"/>
    <property type="match status" value="1"/>
</dbReference>
<sequence>MVVLVHVHEAISKVVRLQRNGAETFQNCLHKNKSRITKHSMERELPSSATNKVKLDLSILEGIEDDYDFCVQLAKEESVIIVPGAVVGLKNWLRISFAIDIEALRDGLRRLKCCVVLCNALKTVYHEVNMRIGDRLLIGLFVRQLGMPSHKLHSRMCCQALGLL</sequence>
<dbReference type="AlphaFoldDB" id="A0A9I9EKB9"/>
<evidence type="ECO:0008006" key="2">
    <source>
        <dbReference type="Google" id="ProtNLM"/>
    </source>
</evidence>
<protein>
    <recommendedName>
        <fullName evidence="2">Aminotransferase class I/classII domain-containing protein</fullName>
    </recommendedName>
</protein>
<reference evidence="1" key="1">
    <citation type="submission" date="2023-03" db="UniProtKB">
        <authorList>
            <consortium name="EnsemblPlants"/>
        </authorList>
    </citation>
    <scope>IDENTIFICATION</scope>
</reference>
<proteinExistence type="predicted"/>
<dbReference type="EnsemblPlants" id="MELO3C035046.2.1">
    <property type="protein sequence ID" value="MELO3C035046.2.1"/>
    <property type="gene ID" value="MELO3C035046.2"/>
</dbReference>
<dbReference type="SUPFAM" id="SSF53383">
    <property type="entry name" value="PLP-dependent transferases"/>
    <property type="match status" value="1"/>
</dbReference>
<dbReference type="GO" id="GO:0004838">
    <property type="term" value="F:L-tyrosine-2-oxoglutarate transaminase activity"/>
    <property type="evidence" value="ECO:0007669"/>
    <property type="project" value="TreeGrafter"/>
</dbReference>
<dbReference type="GO" id="GO:0006572">
    <property type="term" value="P:L-tyrosine catabolic process"/>
    <property type="evidence" value="ECO:0007669"/>
    <property type="project" value="TreeGrafter"/>
</dbReference>